<organism evidence="1 2">
    <name type="scientific">[Propionibacterium] namnetense SK182B-JCVI</name>
    <dbReference type="NCBI Taxonomy" id="1051006"/>
    <lineage>
        <taxon>Bacteria</taxon>
        <taxon>Bacillati</taxon>
        <taxon>Actinomycetota</taxon>
        <taxon>Actinomycetes</taxon>
        <taxon>Propionibacteriales</taxon>
        <taxon>Propionibacteriaceae</taxon>
        <taxon>Cutibacterium</taxon>
    </lineage>
</organism>
<dbReference type="eggNOG" id="COG3832">
    <property type="taxonomic scope" value="Bacteria"/>
</dbReference>
<protein>
    <recommendedName>
        <fullName evidence="3">DUF2505 domain-containing protein</fullName>
    </recommendedName>
</protein>
<evidence type="ECO:0008006" key="3">
    <source>
        <dbReference type="Google" id="ProtNLM"/>
    </source>
</evidence>
<dbReference type="Pfam" id="PF10698">
    <property type="entry name" value="DUF2505"/>
    <property type="match status" value="1"/>
</dbReference>
<gene>
    <name evidence="1" type="ORF">HMPREF1162_0078</name>
</gene>
<dbReference type="InterPro" id="IPR019639">
    <property type="entry name" value="DUF2505"/>
</dbReference>
<proteinExistence type="predicted"/>
<reference evidence="1 2" key="1">
    <citation type="submission" date="2011-07" db="EMBL/GenBank/DDBJ databases">
        <title>Genome Sequence of Propionibacterium acnes SK182B-JCVI.</title>
        <authorList>
            <person name="Durkin A.S."/>
            <person name="Madupu R."/>
            <person name="Hostetler J."/>
            <person name="Radune D."/>
            <person name="Torralba M."/>
            <person name="Methe B."/>
            <person name="Sutton G."/>
            <person name="Strausberg R.L."/>
            <person name="Nelson K.E."/>
        </authorList>
    </citation>
    <scope>NUCLEOTIDE SEQUENCE [LARGE SCALE GENOMIC DNA]</scope>
    <source>
        <strain evidence="1 2">SK182B-JCVI</strain>
    </source>
</reference>
<dbReference type="Proteomes" id="UP000007832">
    <property type="component" value="Unassembled WGS sequence"/>
</dbReference>
<dbReference type="AlphaFoldDB" id="F9NSR3"/>
<dbReference type="Gene3D" id="3.30.530.20">
    <property type="match status" value="1"/>
</dbReference>
<dbReference type="STRING" id="1574624.GCA_001642025_00738"/>
<dbReference type="EMBL" id="AFUN01000007">
    <property type="protein sequence ID" value="EGR97703.1"/>
    <property type="molecule type" value="Genomic_DNA"/>
</dbReference>
<dbReference type="InterPro" id="IPR023393">
    <property type="entry name" value="START-like_dom_sf"/>
</dbReference>
<sequence length="169" mass="18076">MRRTAIFRHHSGMNINSRAHFEATPAQVVAMMTDPAWWQDVHRRAGATTSNAVVNGDSLSLDVAMPAPSQVAKFVGSTLTAKQTLTWQPADPDGSHEGTLQIVPQGMPAKAEGHASVRPDATGTEVIYTGTFTVSVPLVGKKLEKAAASRITDAFDMQQNAGNDWLASH</sequence>
<evidence type="ECO:0000313" key="1">
    <source>
        <dbReference type="EMBL" id="EGR97703.1"/>
    </source>
</evidence>
<dbReference type="SUPFAM" id="SSF55961">
    <property type="entry name" value="Bet v1-like"/>
    <property type="match status" value="1"/>
</dbReference>
<evidence type="ECO:0000313" key="2">
    <source>
        <dbReference type="Proteomes" id="UP000007832"/>
    </source>
</evidence>
<name>F9NSR3_9ACTN</name>
<dbReference type="PATRIC" id="fig|1051006.4.peg.207"/>
<comment type="caution">
    <text evidence="1">The sequence shown here is derived from an EMBL/GenBank/DDBJ whole genome shotgun (WGS) entry which is preliminary data.</text>
</comment>
<accession>F9NSR3</accession>